<name>A0A5P1EKJ5_ASPOF</name>
<evidence type="ECO:0000259" key="5">
    <source>
        <dbReference type="PROSITE" id="PS51634"/>
    </source>
</evidence>
<evidence type="ECO:0000256" key="1">
    <source>
        <dbReference type="ARBA" id="ARBA00004123"/>
    </source>
</evidence>
<comment type="subcellular location">
    <subcellularLocation>
        <location evidence="1">Nucleus</location>
    </subcellularLocation>
</comment>
<feature type="compositionally biased region" description="Polar residues" evidence="4">
    <location>
        <begin position="95"/>
        <end position="104"/>
    </location>
</feature>
<dbReference type="OrthoDB" id="6283463at2759"/>
<feature type="compositionally biased region" description="Basic and acidic residues" evidence="4">
    <location>
        <begin position="196"/>
        <end position="209"/>
    </location>
</feature>
<dbReference type="PANTHER" id="PTHR46159">
    <property type="entry name" value="PROTEIN TESMIN/TSO1-LIKE CXC 2"/>
    <property type="match status" value="1"/>
</dbReference>
<feature type="region of interest" description="Disordered" evidence="4">
    <location>
        <begin position="553"/>
        <end position="578"/>
    </location>
</feature>
<feature type="region of interest" description="Disordered" evidence="4">
    <location>
        <begin position="78"/>
        <end position="134"/>
    </location>
</feature>
<organism evidence="6 7">
    <name type="scientific">Asparagus officinalis</name>
    <name type="common">Garden asparagus</name>
    <dbReference type="NCBI Taxonomy" id="4686"/>
    <lineage>
        <taxon>Eukaryota</taxon>
        <taxon>Viridiplantae</taxon>
        <taxon>Streptophyta</taxon>
        <taxon>Embryophyta</taxon>
        <taxon>Tracheophyta</taxon>
        <taxon>Spermatophyta</taxon>
        <taxon>Magnoliopsida</taxon>
        <taxon>Liliopsida</taxon>
        <taxon>Asparagales</taxon>
        <taxon>Asparagaceae</taxon>
        <taxon>Asparagoideae</taxon>
        <taxon>Asparagus</taxon>
    </lineage>
</organism>
<dbReference type="AlphaFoldDB" id="A0A5P1EKJ5"/>
<dbReference type="GO" id="GO:0003700">
    <property type="term" value="F:DNA-binding transcription factor activity"/>
    <property type="evidence" value="ECO:0007669"/>
    <property type="project" value="InterPro"/>
</dbReference>
<feature type="region of interest" description="Disordered" evidence="4">
    <location>
        <begin position="1"/>
        <end position="21"/>
    </location>
</feature>
<evidence type="ECO:0000313" key="7">
    <source>
        <dbReference type="Proteomes" id="UP000243459"/>
    </source>
</evidence>
<evidence type="ECO:0000256" key="4">
    <source>
        <dbReference type="SAM" id="MobiDB-lite"/>
    </source>
</evidence>
<accession>A0A5P1EKJ5</accession>
<feature type="region of interest" description="Disordered" evidence="4">
    <location>
        <begin position="976"/>
        <end position="1007"/>
    </location>
</feature>
<dbReference type="Proteomes" id="UP000243459">
    <property type="component" value="Chromosome 6"/>
</dbReference>
<keyword evidence="3" id="KW-0539">Nucleus</keyword>
<dbReference type="GO" id="GO:0005634">
    <property type="term" value="C:nucleus"/>
    <property type="evidence" value="ECO:0007669"/>
    <property type="project" value="UniProtKB-SubCell"/>
</dbReference>
<dbReference type="Gramene" id="ONK66518">
    <property type="protein sequence ID" value="ONK66518"/>
    <property type="gene ID" value="A4U43_C06F9030"/>
</dbReference>
<dbReference type="Pfam" id="PF03638">
    <property type="entry name" value="TCR"/>
    <property type="match status" value="2"/>
</dbReference>
<comment type="similarity">
    <text evidence="2">Belongs to the lin-54 family.</text>
</comment>
<dbReference type="InterPro" id="IPR044522">
    <property type="entry name" value="TSO1-like"/>
</dbReference>
<dbReference type="OMA" id="YCAESCA"/>
<keyword evidence="7" id="KW-1185">Reference proteome</keyword>
<feature type="region of interest" description="Disordered" evidence="4">
    <location>
        <begin position="615"/>
        <end position="640"/>
    </location>
</feature>
<dbReference type="InterPro" id="IPR005172">
    <property type="entry name" value="CRC"/>
</dbReference>
<feature type="region of interest" description="Disordered" evidence="4">
    <location>
        <begin position="1020"/>
        <end position="1040"/>
    </location>
</feature>
<dbReference type="PROSITE" id="PS51634">
    <property type="entry name" value="CRC"/>
    <property type="match status" value="1"/>
</dbReference>
<evidence type="ECO:0000256" key="2">
    <source>
        <dbReference type="ARBA" id="ARBA00007267"/>
    </source>
</evidence>
<sequence length="1040" mass="114606">MTSSESDKPDPKSPPVQDSPIFGYVSSLSPINPVNARSIVQVYENVDIPSPQLVFKTPNFSRSNLLGRSQLLALNNVENNSPGYRNNTREYSENVDVNGTSQPTREFVSHRDNECPSGDPSPTQSFTSPSNCVDDFLADPSENGNCSSSSPEFCVKRACKDIEYDNASCCENQTESLKEDLLRPHPCTSAISTSKQTDDSLHSKRDSHTSDTLVNDSINHKESYLELHAADMKKHTNKTAVISFRGLYQTEEDVESMSMAAETMEIDKGLIAAQMGQVPKDVRDYTNAHSSDFIIWDRDNSVFQGAIGSSSVSRANICDLSHDEKGNSTTSAFLCQGEREPKLQTTETCQPNELDCTSQLPRDFHEKIQTGNNNIKITVPPISTSAGNDLEDSIQHQRGKRKRLEFEAADLSNRNSFNYTTEASNLDLPIAPLELESVGASHAESNAVSSHKQVVHYTSTNAPCRVSVRVDKSGQCKESLVAAPRPAGIGLHLNSIGNAASTNYNSDMQLAERNAGLHGKSLSLDIEQASKNSKSCLVSVSLMHPQKFTFSAEKPLHYSGNERNQERQQGDQGFQQHHSSVNYHSPLAAKPLNSSAPLKHMDHYMTPCNIKGLEEAKKSEESTQTSPSKKRKRTPANGPKRCNCKRSKCLKLYCDCFAVGSFCSEACACIDCSNRTEHEEIVREARQQIESRNPLAFAPKVLLRVSDTPKGIGDDEPIPPTSARHKRGCNCKKSLCLKKYCECFQAGVGCSSGCRCEGCKNTFGKKDEYEISEVTVEHKRPKEASLERDLSGELESIEVKGQITNAKRRHSRFSPLTPLLQSSMGNDLPKHHLPSSLFPSPDSVASIVRSYESSDADLDAMQNDHNTEKVDPFSPGWDVFSDIYNLSPLLKTSVSPSAGSSSAASKTREHKIFKFPQGSTKISLGSLRWHNSPITPIPEFEESEFVRESDSNSGVPCNQEDDTPDILKETRSPIKMVKSSSPNSKRVSPPHRILCSTSESPPPSGLRNVRKFILQSMPAFPPLTPYSKSNKEGTKEDEFT</sequence>
<feature type="compositionally biased region" description="Basic and acidic residues" evidence="4">
    <location>
        <begin position="1029"/>
        <end position="1040"/>
    </location>
</feature>
<dbReference type="InterPro" id="IPR033467">
    <property type="entry name" value="Tesmin/TSO1-like_CXC"/>
</dbReference>
<feature type="compositionally biased region" description="Polar residues" evidence="4">
    <location>
        <begin position="120"/>
        <end position="131"/>
    </location>
</feature>
<dbReference type="EMBL" id="CM007386">
    <property type="protein sequence ID" value="ONK66518.1"/>
    <property type="molecule type" value="Genomic_DNA"/>
</dbReference>
<gene>
    <name evidence="6" type="ORF">A4U43_C06F9030</name>
</gene>
<dbReference type="SMART" id="SM01114">
    <property type="entry name" value="CXC"/>
    <property type="match status" value="2"/>
</dbReference>
<feature type="domain" description="CRC" evidence="5">
    <location>
        <begin position="638"/>
        <end position="764"/>
    </location>
</feature>
<feature type="region of interest" description="Disordered" evidence="4">
    <location>
        <begin position="188"/>
        <end position="213"/>
    </location>
</feature>
<proteinExistence type="inferred from homology"/>
<evidence type="ECO:0000256" key="3">
    <source>
        <dbReference type="ARBA" id="ARBA00023242"/>
    </source>
</evidence>
<reference evidence="7" key="1">
    <citation type="journal article" date="2017" name="Nat. Commun.">
        <title>The asparagus genome sheds light on the origin and evolution of a young Y chromosome.</title>
        <authorList>
            <person name="Harkess A."/>
            <person name="Zhou J."/>
            <person name="Xu C."/>
            <person name="Bowers J.E."/>
            <person name="Van der Hulst R."/>
            <person name="Ayyampalayam S."/>
            <person name="Mercati F."/>
            <person name="Riccardi P."/>
            <person name="McKain M.R."/>
            <person name="Kakrana A."/>
            <person name="Tang H."/>
            <person name="Ray J."/>
            <person name="Groenendijk J."/>
            <person name="Arikit S."/>
            <person name="Mathioni S.M."/>
            <person name="Nakano M."/>
            <person name="Shan H."/>
            <person name="Telgmann-Rauber A."/>
            <person name="Kanno A."/>
            <person name="Yue Z."/>
            <person name="Chen H."/>
            <person name="Li W."/>
            <person name="Chen Y."/>
            <person name="Xu X."/>
            <person name="Zhang Y."/>
            <person name="Luo S."/>
            <person name="Chen H."/>
            <person name="Gao J."/>
            <person name="Mao Z."/>
            <person name="Pires J.C."/>
            <person name="Luo M."/>
            <person name="Kudrna D."/>
            <person name="Wing R.A."/>
            <person name="Meyers B.C."/>
            <person name="Yi K."/>
            <person name="Kong H."/>
            <person name="Lavrijsen P."/>
            <person name="Sunseri F."/>
            <person name="Falavigna A."/>
            <person name="Ye Y."/>
            <person name="Leebens-Mack J.H."/>
            <person name="Chen G."/>
        </authorList>
    </citation>
    <scope>NUCLEOTIDE SEQUENCE [LARGE SCALE GENOMIC DNA]</scope>
    <source>
        <strain evidence="7">cv. DH0086</strain>
    </source>
</reference>
<feature type="compositionally biased region" description="Basic and acidic residues" evidence="4">
    <location>
        <begin position="1"/>
        <end position="11"/>
    </location>
</feature>
<dbReference type="PANTHER" id="PTHR46159:SF6">
    <property type="entry name" value="OS12G0605300 PROTEIN"/>
    <property type="match status" value="1"/>
</dbReference>
<protein>
    <recommendedName>
        <fullName evidence="5">CRC domain-containing protein</fullName>
    </recommendedName>
</protein>
<evidence type="ECO:0000313" key="6">
    <source>
        <dbReference type="EMBL" id="ONK66518.1"/>
    </source>
</evidence>